<keyword evidence="4" id="KW-1185">Reference proteome</keyword>
<sequence length="268" mass="31106">MPTLVSCTTLITLLLYVSHVTCDVISKEEKEINTVREVLRTVEKRVVEQIHKKYASEKRENSWGKLKQKLENYIENEKKSLDFPRVPHREIDDSPGKIPHREMDDSPRVPHREIDDSPRVPHRELNDFPRMPHREISLPRVPHKDAPRIPHRELNDLPRVPHRDSLAAFPRAPHRDTLASLFPRAPHKDSMQAKKSTLSKDFEAKILREIFADHDGELQDRSEGCLSTCMGVFDQCLHTITKKRSQLSGFRECASIKRKCIQKNPVCL</sequence>
<organism evidence="3 4">
    <name type="scientific">Clytia hemisphaerica</name>
    <dbReference type="NCBI Taxonomy" id="252671"/>
    <lineage>
        <taxon>Eukaryota</taxon>
        <taxon>Metazoa</taxon>
        <taxon>Cnidaria</taxon>
        <taxon>Hydrozoa</taxon>
        <taxon>Hydroidolina</taxon>
        <taxon>Leptothecata</taxon>
        <taxon>Obeliida</taxon>
        <taxon>Clytiidae</taxon>
        <taxon>Clytia</taxon>
    </lineage>
</organism>
<feature type="region of interest" description="Disordered" evidence="1">
    <location>
        <begin position="86"/>
        <end position="127"/>
    </location>
</feature>
<dbReference type="OrthoDB" id="7464126at2759"/>
<protein>
    <recommendedName>
        <fullName evidence="5">Cnidarian restricted protein</fullName>
    </recommendedName>
</protein>
<dbReference type="EnsemblMetazoa" id="CLYHEMT004575.3">
    <property type="protein sequence ID" value="CLYHEMP004575.3"/>
    <property type="gene ID" value="CLYHEMG004575"/>
</dbReference>
<feature type="chain" id="PRO_5033596656" description="Cnidarian restricted protein" evidence="2">
    <location>
        <begin position="23"/>
        <end position="268"/>
    </location>
</feature>
<reference evidence="3" key="1">
    <citation type="submission" date="2021-01" db="UniProtKB">
        <authorList>
            <consortium name="EnsemblMetazoa"/>
        </authorList>
    </citation>
    <scope>IDENTIFICATION</scope>
</reference>
<evidence type="ECO:0000256" key="2">
    <source>
        <dbReference type="SAM" id="SignalP"/>
    </source>
</evidence>
<name>A0A7M5V917_9CNID</name>
<dbReference type="AlphaFoldDB" id="A0A7M5V917"/>
<proteinExistence type="predicted"/>
<evidence type="ECO:0000313" key="4">
    <source>
        <dbReference type="Proteomes" id="UP000594262"/>
    </source>
</evidence>
<dbReference type="EnsemblMetazoa" id="CLYHEMT004575.1">
    <property type="protein sequence ID" value="CLYHEMP004575.1"/>
    <property type="gene ID" value="CLYHEMG004575"/>
</dbReference>
<dbReference type="Proteomes" id="UP000594262">
    <property type="component" value="Unplaced"/>
</dbReference>
<evidence type="ECO:0000313" key="3">
    <source>
        <dbReference type="EnsemblMetazoa" id="CLYHEMP004575.1"/>
    </source>
</evidence>
<accession>A0A7M5V917</accession>
<dbReference type="GeneID" id="136802311"/>
<keyword evidence="2" id="KW-0732">Signal</keyword>
<evidence type="ECO:0008006" key="5">
    <source>
        <dbReference type="Google" id="ProtNLM"/>
    </source>
</evidence>
<evidence type="ECO:0000256" key="1">
    <source>
        <dbReference type="SAM" id="MobiDB-lite"/>
    </source>
</evidence>
<dbReference type="RefSeq" id="XP_066915130.1">
    <property type="nucleotide sequence ID" value="XM_067059029.1"/>
</dbReference>
<feature type="signal peptide" evidence="2">
    <location>
        <begin position="1"/>
        <end position="22"/>
    </location>
</feature>